<organism evidence="2 3">
    <name type="scientific">Collybia nuda</name>
    <dbReference type="NCBI Taxonomy" id="64659"/>
    <lineage>
        <taxon>Eukaryota</taxon>
        <taxon>Fungi</taxon>
        <taxon>Dikarya</taxon>
        <taxon>Basidiomycota</taxon>
        <taxon>Agaricomycotina</taxon>
        <taxon>Agaricomycetes</taxon>
        <taxon>Agaricomycetidae</taxon>
        <taxon>Agaricales</taxon>
        <taxon>Tricholomatineae</taxon>
        <taxon>Clitocybaceae</taxon>
        <taxon>Collybia</taxon>
    </lineage>
</organism>
<evidence type="ECO:0000313" key="3">
    <source>
        <dbReference type="Proteomes" id="UP000807353"/>
    </source>
</evidence>
<evidence type="ECO:0000256" key="1">
    <source>
        <dbReference type="SAM" id="MobiDB-lite"/>
    </source>
</evidence>
<dbReference type="Gene3D" id="3.90.228.10">
    <property type="match status" value="1"/>
</dbReference>
<dbReference type="OrthoDB" id="2419903at2759"/>
<protein>
    <recommendedName>
        <fullName evidence="4">PARP catalytic domain-containing protein</fullName>
    </recommendedName>
</protein>
<comment type="caution">
    <text evidence="2">The sequence shown here is derived from an EMBL/GenBank/DDBJ whole genome shotgun (WGS) entry which is preliminary data.</text>
</comment>
<reference evidence="2" key="1">
    <citation type="submission" date="2020-11" db="EMBL/GenBank/DDBJ databases">
        <authorList>
            <consortium name="DOE Joint Genome Institute"/>
            <person name="Ahrendt S."/>
            <person name="Riley R."/>
            <person name="Andreopoulos W."/>
            <person name="Labutti K."/>
            <person name="Pangilinan J."/>
            <person name="Ruiz-Duenas F.J."/>
            <person name="Barrasa J.M."/>
            <person name="Sanchez-Garcia M."/>
            <person name="Camarero S."/>
            <person name="Miyauchi S."/>
            <person name="Serrano A."/>
            <person name="Linde D."/>
            <person name="Babiker R."/>
            <person name="Drula E."/>
            <person name="Ayuso-Fernandez I."/>
            <person name="Pacheco R."/>
            <person name="Padilla G."/>
            <person name="Ferreira P."/>
            <person name="Barriuso J."/>
            <person name="Kellner H."/>
            <person name="Castanera R."/>
            <person name="Alfaro M."/>
            <person name="Ramirez L."/>
            <person name="Pisabarro A.G."/>
            <person name="Kuo A."/>
            <person name="Tritt A."/>
            <person name="Lipzen A."/>
            <person name="He G."/>
            <person name="Yan M."/>
            <person name="Ng V."/>
            <person name="Cullen D."/>
            <person name="Martin F."/>
            <person name="Rosso M.-N."/>
            <person name="Henrissat B."/>
            <person name="Hibbett D."/>
            <person name="Martinez A.T."/>
            <person name="Grigoriev I.V."/>
        </authorList>
    </citation>
    <scope>NUCLEOTIDE SEQUENCE</scope>
    <source>
        <strain evidence="2">CBS 247.69</strain>
    </source>
</reference>
<proteinExistence type="predicted"/>
<dbReference type="AlphaFoldDB" id="A0A9P5Y839"/>
<dbReference type="Proteomes" id="UP000807353">
    <property type="component" value="Unassembled WGS sequence"/>
</dbReference>
<keyword evidence="3" id="KW-1185">Reference proteome</keyword>
<name>A0A9P5Y839_9AGAR</name>
<accession>A0A9P5Y839</accession>
<gene>
    <name evidence="2" type="ORF">BDZ94DRAFT_1217417</name>
</gene>
<dbReference type="EMBL" id="MU150258">
    <property type="protein sequence ID" value="KAF9463919.1"/>
    <property type="molecule type" value="Genomic_DNA"/>
</dbReference>
<sequence>MRSLVTTMSNWRSSSSSSSTQPAQIAVQDLCEICGKKPKFIDKGVKHPYCSRTCARKGQGPTPAGCILQGCHATGKPAFANFCSEAHAKEAVRRGTILGCDNCNTQPRTVGDLCIACDRVARTEARIRELDADGTIFKNLRSQFLSEWESNDATPTIEKVYEITASRDARARRDAYRAKYRGAEEIRTFHSSQCICNLGYKNLALCTFKSCGICCIAKSAFKDLAFGASFNTGRFGDGIYSYRNPALADRFSTSSISSPFRAMLACDAIIEPGKAPAEDETETPIFSLTADAILPVYIILYTK</sequence>
<feature type="region of interest" description="Disordered" evidence="1">
    <location>
        <begin position="1"/>
        <end position="20"/>
    </location>
</feature>
<feature type="compositionally biased region" description="Polar residues" evidence="1">
    <location>
        <begin position="1"/>
        <end position="12"/>
    </location>
</feature>
<evidence type="ECO:0000313" key="2">
    <source>
        <dbReference type="EMBL" id="KAF9463919.1"/>
    </source>
</evidence>
<dbReference type="SUPFAM" id="SSF56399">
    <property type="entry name" value="ADP-ribosylation"/>
    <property type="match status" value="1"/>
</dbReference>
<evidence type="ECO:0008006" key="4">
    <source>
        <dbReference type="Google" id="ProtNLM"/>
    </source>
</evidence>